<dbReference type="EMBL" id="JACHMH010000001">
    <property type="protein sequence ID" value="MBB4674593.1"/>
    <property type="molecule type" value="Genomic_DNA"/>
</dbReference>
<evidence type="ECO:0000313" key="4">
    <source>
        <dbReference type="Proteomes" id="UP000533598"/>
    </source>
</evidence>
<sequence length="221" mass="22160">MKKPLGLLTRAVAGAAVLAVVAAPMALAQTSTPTTPPGTTSSAAATTTSSSVPTTSPSSTSPVTSTTSSPKPTTSTSSTRPTTSTSEKPDPSGKPWQDQIFGLVSNPNDPTQAAIVLGCAAGKPTDISSVALTIDEAIQSEVDPRVYVALAKLKAGVELGEYQITAKCGAKTLTFSFRVIGEEKPGGGKTPVLGKPGKGKKNSQIGFTPRGGVETGFGGTA</sequence>
<reference evidence="3 4" key="1">
    <citation type="submission" date="2020-08" db="EMBL/GenBank/DDBJ databases">
        <title>Sequencing the genomes of 1000 actinobacteria strains.</title>
        <authorList>
            <person name="Klenk H.-P."/>
        </authorList>
    </citation>
    <scope>NUCLEOTIDE SEQUENCE [LARGE SCALE GENOMIC DNA]</scope>
    <source>
        <strain evidence="3 4">DSM 44230</strain>
    </source>
</reference>
<feature type="chain" id="PRO_5031134712" evidence="2">
    <location>
        <begin position="29"/>
        <end position="221"/>
    </location>
</feature>
<accession>A0A7W7C4W3</accession>
<comment type="caution">
    <text evidence="3">The sequence shown here is derived from an EMBL/GenBank/DDBJ whole genome shotgun (WGS) entry which is preliminary data.</text>
</comment>
<evidence type="ECO:0000313" key="3">
    <source>
        <dbReference type="EMBL" id="MBB4674593.1"/>
    </source>
</evidence>
<organism evidence="3 4">
    <name type="scientific">Crossiella cryophila</name>
    <dbReference type="NCBI Taxonomy" id="43355"/>
    <lineage>
        <taxon>Bacteria</taxon>
        <taxon>Bacillati</taxon>
        <taxon>Actinomycetota</taxon>
        <taxon>Actinomycetes</taxon>
        <taxon>Pseudonocardiales</taxon>
        <taxon>Pseudonocardiaceae</taxon>
        <taxon>Crossiella</taxon>
    </lineage>
</organism>
<dbReference type="Proteomes" id="UP000533598">
    <property type="component" value="Unassembled WGS sequence"/>
</dbReference>
<feature type="compositionally biased region" description="Low complexity" evidence="1">
    <location>
        <begin position="28"/>
        <end position="86"/>
    </location>
</feature>
<evidence type="ECO:0000256" key="2">
    <source>
        <dbReference type="SAM" id="SignalP"/>
    </source>
</evidence>
<dbReference type="AlphaFoldDB" id="A0A7W7C4W3"/>
<keyword evidence="4" id="KW-1185">Reference proteome</keyword>
<name>A0A7W7C4W3_9PSEU</name>
<gene>
    <name evidence="3" type="ORF">HNR67_000711</name>
</gene>
<feature type="region of interest" description="Disordered" evidence="1">
    <location>
        <begin position="28"/>
        <end position="105"/>
    </location>
</feature>
<protein>
    <submittedName>
        <fullName evidence="3">Uncharacterized protein</fullName>
    </submittedName>
</protein>
<evidence type="ECO:0000256" key="1">
    <source>
        <dbReference type="SAM" id="MobiDB-lite"/>
    </source>
</evidence>
<keyword evidence="2" id="KW-0732">Signal</keyword>
<dbReference type="RefSeq" id="WP_185000694.1">
    <property type="nucleotide sequence ID" value="NZ_BAAAUI010000003.1"/>
</dbReference>
<feature type="signal peptide" evidence="2">
    <location>
        <begin position="1"/>
        <end position="28"/>
    </location>
</feature>
<feature type="region of interest" description="Disordered" evidence="1">
    <location>
        <begin position="186"/>
        <end position="221"/>
    </location>
</feature>
<proteinExistence type="predicted"/>